<evidence type="ECO:0008006" key="4">
    <source>
        <dbReference type="Google" id="ProtNLM"/>
    </source>
</evidence>
<protein>
    <recommendedName>
        <fullName evidence="4">DUF4465 domain-containing protein</fullName>
    </recommendedName>
</protein>
<proteinExistence type="predicted"/>
<dbReference type="PROSITE" id="PS51257">
    <property type="entry name" value="PROKAR_LIPOPROTEIN"/>
    <property type="match status" value="1"/>
</dbReference>
<name>A0A7K3WSD5_9FLAO</name>
<dbReference type="RefSeq" id="WP_163286003.1">
    <property type="nucleotide sequence ID" value="NZ_JAAGVY010000029.1"/>
</dbReference>
<dbReference type="AlphaFoldDB" id="A0A7K3WSD5"/>
<organism evidence="2 3">
    <name type="scientific">Cryomorpha ignava</name>
    <dbReference type="NCBI Taxonomy" id="101383"/>
    <lineage>
        <taxon>Bacteria</taxon>
        <taxon>Pseudomonadati</taxon>
        <taxon>Bacteroidota</taxon>
        <taxon>Flavobacteriia</taxon>
        <taxon>Flavobacteriales</taxon>
        <taxon>Cryomorphaceae</taxon>
        <taxon>Cryomorpha</taxon>
    </lineage>
</organism>
<gene>
    <name evidence="2" type="ORF">G3O08_13960</name>
</gene>
<sequence length="302" mass="32544">MKIFKKQINVAATLFVAAALIFTTSCTKDNENSASASQKYEGKAVKDKALQEDIQSAADRMPPIAWYNRTMDKVIVFDPKNDSKSFDFSDPNDGWNFSEDDGVEFVENPNGGGVLFVSPGAFGSNAGGSGTVVAGNTALNVNYTFCFSVDEDALGLDLGFGDVDFDGLSGVLGIAGDFDALMNEDFDEEGADIFDYFQGLAYYLVYDNEAQGNYDILNFIEDLEGAEDENGKGFSVVYGFTSTSFAFYFSKDGTLNVSGGSMNFSGNYYGIVFDNLLDTDGDGDLLNLDFVDVPGFGQMGCN</sequence>
<dbReference type="EMBL" id="JAAGVY010000029">
    <property type="protein sequence ID" value="NEN24609.1"/>
    <property type="molecule type" value="Genomic_DNA"/>
</dbReference>
<keyword evidence="1" id="KW-0732">Signal</keyword>
<accession>A0A7K3WSD5</accession>
<keyword evidence="3" id="KW-1185">Reference proteome</keyword>
<evidence type="ECO:0000256" key="1">
    <source>
        <dbReference type="SAM" id="SignalP"/>
    </source>
</evidence>
<evidence type="ECO:0000313" key="3">
    <source>
        <dbReference type="Proteomes" id="UP000486602"/>
    </source>
</evidence>
<feature type="chain" id="PRO_5029886297" description="DUF4465 domain-containing protein" evidence="1">
    <location>
        <begin position="28"/>
        <end position="302"/>
    </location>
</feature>
<dbReference type="Proteomes" id="UP000486602">
    <property type="component" value="Unassembled WGS sequence"/>
</dbReference>
<evidence type="ECO:0000313" key="2">
    <source>
        <dbReference type="EMBL" id="NEN24609.1"/>
    </source>
</evidence>
<reference evidence="2 3" key="1">
    <citation type="submission" date="2020-02" db="EMBL/GenBank/DDBJ databases">
        <title>Out from the shadows clarifying the taxonomy of the family Cryomorphaceae and related taxa by utilizing the GTDB taxonomic framework.</title>
        <authorList>
            <person name="Bowman J.P."/>
        </authorList>
    </citation>
    <scope>NUCLEOTIDE SEQUENCE [LARGE SCALE GENOMIC DNA]</scope>
    <source>
        <strain evidence="2 3">QSSC 1-22</strain>
    </source>
</reference>
<comment type="caution">
    <text evidence="2">The sequence shown here is derived from an EMBL/GenBank/DDBJ whole genome shotgun (WGS) entry which is preliminary data.</text>
</comment>
<feature type="signal peptide" evidence="1">
    <location>
        <begin position="1"/>
        <end position="27"/>
    </location>
</feature>